<dbReference type="RefSeq" id="WP_089022877.1">
    <property type="nucleotide sequence ID" value="NZ_NIQC01000004.1"/>
</dbReference>
<dbReference type="GO" id="GO:0055085">
    <property type="term" value="P:transmembrane transport"/>
    <property type="evidence" value="ECO:0007669"/>
    <property type="project" value="InterPro"/>
</dbReference>
<evidence type="ECO:0000256" key="4">
    <source>
        <dbReference type="ARBA" id="ARBA00022989"/>
    </source>
</evidence>
<feature type="domain" description="ABC transmembrane type-1" evidence="7">
    <location>
        <begin position="82"/>
        <end position="263"/>
    </location>
</feature>
<dbReference type="AlphaFoldDB" id="A0A226C2B4"/>
<dbReference type="PANTHER" id="PTHR30177">
    <property type="entry name" value="GLYCINE BETAINE/L-PROLINE TRANSPORT SYSTEM PERMEASE PROTEIN PROW"/>
    <property type="match status" value="1"/>
</dbReference>
<reference evidence="8 9" key="1">
    <citation type="submission" date="2017-06" db="EMBL/GenBank/DDBJ databases">
        <title>Draft Genome Sequence of Natranaerobius trueperi halophilic, alkalithermophilic bacteria from soda lakes.</title>
        <authorList>
            <person name="Zhao B."/>
        </authorList>
    </citation>
    <scope>NUCLEOTIDE SEQUENCE [LARGE SCALE GENOMIC DNA]</scope>
    <source>
        <strain evidence="8 9">DSM 18760</strain>
    </source>
</reference>
<dbReference type="EMBL" id="NIQC01000004">
    <property type="protein sequence ID" value="OWZ84547.1"/>
    <property type="molecule type" value="Genomic_DNA"/>
</dbReference>
<feature type="transmembrane region" description="Helical" evidence="6">
    <location>
        <begin position="128"/>
        <end position="145"/>
    </location>
</feature>
<feature type="transmembrane region" description="Helical" evidence="6">
    <location>
        <begin position="244"/>
        <end position="263"/>
    </location>
</feature>
<feature type="transmembrane region" description="Helical" evidence="6">
    <location>
        <begin position="198"/>
        <end position="224"/>
    </location>
</feature>
<evidence type="ECO:0000256" key="1">
    <source>
        <dbReference type="ARBA" id="ARBA00004141"/>
    </source>
</evidence>
<evidence type="ECO:0000256" key="5">
    <source>
        <dbReference type="ARBA" id="ARBA00023136"/>
    </source>
</evidence>
<keyword evidence="4 6" id="KW-1133">Transmembrane helix</keyword>
<dbReference type="Proteomes" id="UP000214588">
    <property type="component" value="Unassembled WGS sequence"/>
</dbReference>
<dbReference type="InterPro" id="IPR051204">
    <property type="entry name" value="ABC_transp_perm/SBD"/>
</dbReference>
<feature type="transmembrane region" description="Helical" evidence="6">
    <location>
        <begin position="40"/>
        <end position="62"/>
    </location>
</feature>
<dbReference type="GO" id="GO:0031460">
    <property type="term" value="P:glycine betaine transport"/>
    <property type="evidence" value="ECO:0007669"/>
    <property type="project" value="TreeGrafter"/>
</dbReference>
<comment type="caution">
    <text evidence="8">The sequence shown here is derived from an EMBL/GenBank/DDBJ whole genome shotgun (WGS) entry which is preliminary data.</text>
</comment>
<dbReference type="Gene3D" id="1.10.3720.10">
    <property type="entry name" value="MetI-like"/>
    <property type="match status" value="1"/>
</dbReference>
<comment type="similarity">
    <text evidence="6">Belongs to the binding-protein-dependent transport system permease family.</text>
</comment>
<accession>A0A226C2B4</accession>
<dbReference type="InterPro" id="IPR000515">
    <property type="entry name" value="MetI-like"/>
</dbReference>
<gene>
    <name evidence="8" type="ORF">CDO51_03350</name>
</gene>
<dbReference type="CDD" id="cd06261">
    <property type="entry name" value="TM_PBP2"/>
    <property type="match status" value="1"/>
</dbReference>
<evidence type="ECO:0000313" key="8">
    <source>
        <dbReference type="EMBL" id="OWZ84547.1"/>
    </source>
</evidence>
<name>A0A226C2B4_9FIRM</name>
<keyword evidence="2 6" id="KW-0813">Transport</keyword>
<dbReference type="Pfam" id="PF00528">
    <property type="entry name" value="BPD_transp_1"/>
    <property type="match status" value="1"/>
</dbReference>
<proteinExistence type="inferred from homology"/>
<sequence>MNLNNEPRKQSEIEYRTKRLKISHKLKIFIIKYFSYLKKYSFIILPVIYLLLGSGAIIYNVQNPVDSLTETWLDYSTVFESLIRHIRLVGFASVGAVLTSVPLGILITRPKFRWLTPLVDNTINIAQTVPSIAILGLFYTILGIGETTALFALWLYSLLPILRNTSIGIQGIAPDIIESARGMGMTSCRIFTKVEFPLALPVIMAGIRTTVVICTGAATLATFIGGGGLGDIISAGLNLDRYQLVYLGATLSALFALLLDNVLGTLEQALKR</sequence>
<keyword evidence="9" id="KW-1185">Reference proteome</keyword>
<dbReference type="FunFam" id="1.10.3720.10:FF:000001">
    <property type="entry name" value="Glycine betaine ABC transporter, permease"/>
    <property type="match status" value="1"/>
</dbReference>
<protein>
    <submittedName>
        <fullName evidence="8">ABC transporter permease</fullName>
    </submittedName>
</protein>
<dbReference type="PROSITE" id="PS50928">
    <property type="entry name" value="ABC_TM1"/>
    <property type="match status" value="1"/>
</dbReference>
<keyword evidence="5 6" id="KW-0472">Membrane</keyword>
<dbReference type="InterPro" id="IPR035906">
    <property type="entry name" value="MetI-like_sf"/>
</dbReference>
<evidence type="ECO:0000259" key="7">
    <source>
        <dbReference type="PROSITE" id="PS50928"/>
    </source>
</evidence>
<dbReference type="GO" id="GO:0005886">
    <property type="term" value="C:plasma membrane"/>
    <property type="evidence" value="ECO:0007669"/>
    <property type="project" value="UniProtKB-SubCell"/>
</dbReference>
<dbReference type="PANTHER" id="PTHR30177:SF4">
    <property type="entry name" value="OSMOPROTECTANT IMPORT PERMEASE PROTEIN OSMW"/>
    <property type="match status" value="1"/>
</dbReference>
<evidence type="ECO:0000256" key="3">
    <source>
        <dbReference type="ARBA" id="ARBA00022692"/>
    </source>
</evidence>
<comment type="subcellular location">
    <subcellularLocation>
        <location evidence="6">Cell membrane</location>
        <topology evidence="6">Multi-pass membrane protein</topology>
    </subcellularLocation>
    <subcellularLocation>
        <location evidence="1">Membrane</location>
        <topology evidence="1">Multi-pass membrane protein</topology>
    </subcellularLocation>
</comment>
<evidence type="ECO:0000313" key="9">
    <source>
        <dbReference type="Proteomes" id="UP000214588"/>
    </source>
</evidence>
<evidence type="ECO:0000256" key="6">
    <source>
        <dbReference type="RuleBase" id="RU363032"/>
    </source>
</evidence>
<dbReference type="OrthoDB" id="9801163at2"/>
<evidence type="ECO:0000256" key="2">
    <source>
        <dbReference type="ARBA" id="ARBA00022448"/>
    </source>
</evidence>
<dbReference type="SUPFAM" id="SSF161098">
    <property type="entry name" value="MetI-like"/>
    <property type="match status" value="1"/>
</dbReference>
<organism evidence="8 9">
    <name type="scientific">Natranaerobius trueperi</name>
    <dbReference type="NCBI Taxonomy" id="759412"/>
    <lineage>
        <taxon>Bacteria</taxon>
        <taxon>Bacillati</taxon>
        <taxon>Bacillota</taxon>
        <taxon>Clostridia</taxon>
        <taxon>Natranaerobiales</taxon>
        <taxon>Natranaerobiaceae</taxon>
        <taxon>Natranaerobius</taxon>
    </lineage>
</organism>
<feature type="transmembrane region" description="Helical" evidence="6">
    <location>
        <begin position="82"/>
        <end position="107"/>
    </location>
</feature>
<keyword evidence="3 6" id="KW-0812">Transmembrane</keyword>